<keyword evidence="7 10" id="KW-1133">Transmembrane helix</keyword>
<dbReference type="Gene3D" id="3.40.50.300">
    <property type="entry name" value="P-loop containing nucleotide triphosphate hydrolases"/>
    <property type="match status" value="1"/>
</dbReference>
<feature type="transmembrane region" description="Helical" evidence="10">
    <location>
        <begin position="53"/>
        <end position="72"/>
    </location>
</feature>
<dbReference type="PROSITE" id="PS50893">
    <property type="entry name" value="ABC_TRANSPORTER_2"/>
    <property type="match status" value="1"/>
</dbReference>
<evidence type="ECO:0000256" key="6">
    <source>
        <dbReference type="ARBA" id="ARBA00022840"/>
    </source>
</evidence>
<keyword evidence="8 10" id="KW-0472">Membrane</keyword>
<dbReference type="GO" id="GO:0016887">
    <property type="term" value="F:ATP hydrolysis activity"/>
    <property type="evidence" value="ECO:0007669"/>
    <property type="project" value="InterPro"/>
</dbReference>
<keyword evidence="2" id="KW-0813">Transport</keyword>
<dbReference type="NCBIfam" id="TIGR01842">
    <property type="entry name" value="type_I_sec_PrtD"/>
    <property type="match status" value="1"/>
</dbReference>
<dbReference type="CDD" id="cd03246">
    <property type="entry name" value="ABCC_Protease_Secretion"/>
    <property type="match status" value="1"/>
</dbReference>
<dbReference type="SMART" id="SM00382">
    <property type="entry name" value="AAA"/>
    <property type="match status" value="1"/>
</dbReference>
<dbReference type="GO" id="GO:0005524">
    <property type="term" value="F:ATP binding"/>
    <property type="evidence" value="ECO:0007669"/>
    <property type="project" value="UniProtKB-KW"/>
</dbReference>
<dbReference type="GO" id="GO:0140359">
    <property type="term" value="F:ABC-type transporter activity"/>
    <property type="evidence" value="ECO:0007669"/>
    <property type="project" value="InterPro"/>
</dbReference>
<keyword evidence="3" id="KW-1003">Cell membrane</keyword>
<dbReference type="PANTHER" id="PTHR24221:SF248">
    <property type="entry name" value="ABC TRANSPORTER TRANSMEMBRANE REGION"/>
    <property type="match status" value="1"/>
</dbReference>
<feature type="region of interest" description="Disordered" evidence="9">
    <location>
        <begin position="312"/>
        <end position="335"/>
    </location>
</feature>
<proteinExistence type="predicted"/>
<dbReference type="InterPro" id="IPR027417">
    <property type="entry name" value="P-loop_NTPase"/>
</dbReference>
<feature type="region of interest" description="Disordered" evidence="9">
    <location>
        <begin position="560"/>
        <end position="599"/>
    </location>
</feature>
<keyword evidence="4 10" id="KW-0812">Transmembrane</keyword>
<feature type="domain" description="ABC transporter" evidence="11">
    <location>
        <begin position="327"/>
        <end position="562"/>
    </location>
</feature>
<name>A0A512DTB2_9PROT</name>
<dbReference type="GO" id="GO:0034040">
    <property type="term" value="F:ATPase-coupled lipid transmembrane transporter activity"/>
    <property type="evidence" value="ECO:0007669"/>
    <property type="project" value="TreeGrafter"/>
</dbReference>
<evidence type="ECO:0000256" key="4">
    <source>
        <dbReference type="ARBA" id="ARBA00022692"/>
    </source>
</evidence>
<dbReference type="AlphaFoldDB" id="A0A512DTB2"/>
<dbReference type="PROSITE" id="PS00211">
    <property type="entry name" value="ABC_TRANSPORTER_1"/>
    <property type="match status" value="1"/>
</dbReference>
<feature type="compositionally biased region" description="Basic and acidic residues" evidence="9">
    <location>
        <begin position="582"/>
        <end position="599"/>
    </location>
</feature>
<evidence type="ECO:0000313" key="13">
    <source>
        <dbReference type="EMBL" id="GEO39703.1"/>
    </source>
</evidence>
<evidence type="ECO:0000313" key="14">
    <source>
        <dbReference type="Proteomes" id="UP000321523"/>
    </source>
</evidence>
<dbReference type="FunFam" id="3.40.50.300:FF:001444">
    <property type="entry name" value="ABC transporter ATP-binding protein"/>
    <property type="match status" value="1"/>
</dbReference>
<evidence type="ECO:0000259" key="12">
    <source>
        <dbReference type="PROSITE" id="PS50929"/>
    </source>
</evidence>
<dbReference type="Gene3D" id="1.20.1560.10">
    <property type="entry name" value="ABC transporter type 1, transmembrane domain"/>
    <property type="match status" value="1"/>
</dbReference>
<dbReference type="EMBL" id="BJYZ01000018">
    <property type="protein sequence ID" value="GEO39703.1"/>
    <property type="molecule type" value="Genomic_DNA"/>
</dbReference>
<evidence type="ECO:0000256" key="10">
    <source>
        <dbReference type="SAM" id="Phobius"/>
    </source>
</evidence>
<feature type="transmembrane region" description="Helical" evidence="10">
    <location>
        <begin position="7"/>
        <end position="33"/>
    </location>
</feature>
<keyword evidence="14" id="KW-1185">Reference proteome</keyword>
<comment type="caution">
    <text evidence="13">The sequence shown here is derived from an EMBL/GenBank/DDBJ whole genome shotgun (WGS) entry which is preliminary data.</text>
</comment>
<dbReference type="GO" id="GO:0005886">
    <property type="term" value="C:plasma membrane"/>
    <property type="evidence" value="ECO:0007669"/>
    <property type="project" value="UniProtKB-SubCell"/>
</dbReference>
<dbReference type="InterPro" id="IPR017871">
    <property type="entry name" value="ABC_transporter-like_CS"/>
</dbReference>
<dbReference type="Proteomes" id="UP000321523">
    <property type="component" value="Unassembled WGS sequence"/>
</dbReference>
<dbReference type="InterPro" id="IPR047957">
    <property type="entry name" value="ABC_AprD-like_6TM"/>
</dbReference>
<feature type="domain" description="ABC transmembrane type-1" evidence="12">
    <location>
        <begin position="19"/>
        <end position="296"/>
    </location>
</feature>
<feature type="transmembrane region" description="Helical" evidence="10">
    <location>
        <begin position="155"/>
        <end position="174"/>
    </location>
</feature>
<sequence length="599" mass="63813">MTKKSELGAVLATCRSTFVMAAVFSSVINLLMVVPSLYMMQVYDRVLHSHSEATLFMLTLITVGLLGTMSLLEVFRSRILVRIGGRLDQRLGERVLAAQFSGSLKRLDGNPEQGMRDFDTVRQFLTGSGIFAFFDAPWAPLFLAIIFLLHPLLGFFALAGGAVLLVLAFANNAVTKKPLASAGKVSSALSGAIDSSMRNAEVIEAMGMFQNFRRRWAVRQGDVLRLQAQAADRAGIVMGLTKFTRLLLQTAMLGGGAWLAIHEQISAGCIIAASVLMGRALAPVEQAIGVWKQFLGARVSYRRLNGLLQATERADSRSNPPRPEGSVSAENIRAIPPGRDMPSLSDLSFELPSGQVLGIIGPSGAGKSTLARLLVGAWRPNAGTIRFDGSDIQSWNAETRGTFVGYLPQDVELFDGTVAENISRFGSMDGEAIVAAAKKADVHDLILRLPQGYDTPIGRGGSALSGGQRQRIGLARAVFGNPAIVVLDEPNSNLDDAGEAALVHAVSQMKADGTTVIIISHRPSVLSATDQILLLEAGKIRLFGSRAEVLATVTRPVVTAGGRAGDQRSGSHAGPARQDGSPARDRQTAGHELTEQQAV</sequence>
<protein>
    <submittedName>
        <fullName evidence="13">Peptidase</fullName>
    </submittedName>
</protein>
<dbReference type="InterPro" id="IPR011527">
    <property type="entry name" value="ABC1_TM_dom"/>
</dbReference>
<evidence type="ECO:0000256" key="5">
    <source>
        <dbReference type="ARBA" id="ARBA00022741"/>
    </source>
</evidence>
<dbReference type="InterPro" id="IPR003593">
    <property type="entry name" value="AAA+_ATPase"/>
</dbReference>
<dbReference type="InterPro" id="IPR036640">
    <property type="entry name" value="ABC1_TM_sf"/>
</dbReference>
<accession>A0A512DTB2</accession>
<dbReference type="PROSITE" id="PS50929">
    <property type="entry name" value="ABC_TM1F"/>
    <property type="match status" value="1"/>
</dbReference>
<dbReference type="InterPro" id="IPR003439">
    <property type="entry name" value="ABC_transporter-like_ATP-bd"/>
</dbReference>
<evidence type="ECO:0000256" key="9">
    <source>
        <dbReference type="SAM" id="MobiDB-lite"/>
    </source>
</evidence>
<evidence type="ECO:0000259" key="11">
    <source>
        <dbReference type="PROSITE" id="PS50893"/>
    </source>
</evidence>
<dbReference type="SUPFAM" id="SSF52540">
    <property type="entry name" value="P-loop containing nucleoside triphosphate hydrolases"/>
    <property type="match status" value="1"/>
</dbReference>
<reference evidence="13 14" key="1">
    <citation type="submission" date="2019-07" db="EMBL/GenBank/DDBJ databases">
        <title>Whole genome shotgun sequence of Skermanella aerolata NBRC 106429.</title>
        <authorList>
            <person name="Hosoyama A."/>
            <person name="Uohara A."/>
            <person name="Ohji S."/>
            <person name="Ichikawa N."/>
        </authorList>
    </citation>
    <scope>NUCLEOTIDE SEQUENCE [LARGE SCALE GENOMIC DNA]</scope>
    <source>
        <strain evidence="13 14">NBRC 106429</strain>
    </source>
</reference>
<dbReference type="GO" id="GO:0030253">
    <property type="term" value="P:protein secretion by the type I secretion system"/>
    <property type="evidence" value="ECO:0007669"/>
    <property type="project" value="InterPro"/>
</dbReference>
<evidence type="ECO:0000256" key="3">
    <source>
        <dbReference type="ARBA" id="ARBA00022475"/>
    </source>
</evidence>
<feature type="transmembrane region" description="Helical" evidence="10">
    <location>
        <begin position="124"/>
        <end position="149"/>
    </location>
</feature>
<keyword evidence="6" id="KW-0067">ATP-binding</keyword>
<comment type="subcellular location">
    <subcellularLocation>
        <location evidence="1">Cell membrane</location>
        <topology evidence="1">Multi-pass membrane protein</topology>
    </subcellularLocation>
</comment>
<dbReference type="InterPro" id="IPR010128">
    <property type="entry name" value="ATPase_T1SS_PrtD-like"/>
</dbReference>
<evidence type="ECO:0000256" key="8">
    <source>
        <dbReference type="ARBA" id="ARBA00023136"/>
    </source>
</evidence>
<dbReference type="Pfam" id="PF00005">
    <property type="entry name" value="ABC_tran"/>
    <property type="match status" value="1"/>
</dbReference>
<evidence type="ECO:0000256" key="1">
    <source>
        <dbReference type="ARBA" id="ARBA00004651"/>
    </source>
</evidence>
<gene>
    <name evidence="13" type="ORF">SAE02_38510</name>
</gene>
<keyword evidence="5" id="KW-0547">Nucleotide-binding</keyword>
<dbReference type="PANTHER" id="PTHR24221">
    <property type="entry name" value="ATP-BINDING CASSETTE SUB-FAMILY B"/>
    <property type="match status" value="1"/>
</dbReference>
<organism evidence="13 14">
    <name type="scientific">Skermanella aerolata</name>
    <dbReference type="NCBI Taxonomy" id="393310"/>
    <lineage>
        <taxon>Bacteria</taxon>
        <taxon>Pseudomonadati</taxon>
        <taxon>Pseudomonadota</taxon>
        <taxon>Alphaproteobacteria</taxon>
        <taxon>Rhodospirillales</taxon>
        <taxon>Azospirillaceae</taxon>
        <taxon>Skermanella</taxon>
    </lineage>
</organism>
<evidence type="ECO:0000256" key="2">
    <source>
        <dbReference type="ARBA" id="ARBA00022448"/>
    </source>
</evidence>
<dbReference type="CDD" id="cd18586">
    <property type="entry name" value="ABC_6TM_PrtD_like"/>
    <property type="match status" value="1"/>
</dbReference>
<dbReference type="Pfam" id="PF00664">
    <property type="entry name" value="ABC_membrane"/>
    <property type="match status" value="1"/>
</dbReference>
<dbReference type="GO" id="GO:0030256">
    <property type="term" value="C:type I protein secretion system complex"/>
    <property type="evidence" value="ECO:0007669"/>
    <property type="project" value="InterPro"/>
</dbReference>
<dbReference type="SUPFAM" id="SSF90123">
    <property type="entry name" value="ABC transporter transmembrane region"/>
    <property type="match status" value="1"/>
</dbReference>
<evidence type="ECO:0000256" key="7">
    <source>
        <dbReference type="ARBA" id="ARBA00022989"/>
    </source>
</evidence>
<dbReference type="InterPro" id="IPR039421">
    <property type="entry name" value="Type_1_exporter"/>
</dbReference>